<accession>W9XV60</accession>
<gene>
    <name evidence="1" type="ORF">A1O3_07142</name>
</gene>
<sequence>MALPVDAGAGMVLPPPDPITPRQAVDDVLLILMQIRHKLKTMIDWYIYPEIIPNEIQAYDPRLVILQQRLRSMATLSYPQLPYLIDNSDVIAAQYLTVIVSQLLNSVHGIQKIFMNHYDRDLEDSRPFATIWETLNYRIEQLNQIPNLNPNNPRRLRPEDLRANELGNFCRGALQISNNRDKGRLSFVDKKDLLDEERRKLKAFGGAFLNWECPECAYKVRYHVASSVTSNIHSTDEIREHDGVAVQYRSSFAAKCHLYLPLSEKAKASMSTSSTNTRRDSNILGAVVKYGCVFCFARGRQLERGDSAFTTARDLVEHIDHEHRNPLPPSMMLHRFLVAVEGKTHDEWKRWDLNFV</sequence>
<proteinExistence type="predicted"/>
<dbReference type="AlphaFoldDB" id="W9XV60"/>
<dbReference type="GeneID" id="19171244"/>
<evidence type="ECO:0008006" key="3">
    <source>
        <dbReference type="Google" id="ProtNLM"/>
    </source>
</evidence>
<dbReference type="RefSeq" id="XP_007735444.1">
    <property type="nucleotide sequence ID" value="XM_007737254.1"/>
</dbReference>
<evidence type="ECO:0000313" key="1">
    <source>
        <dbReference type="EMBL" id="EXJ80856.1"/>
    </source>
</evidence>
<comment type="caution">
    <text evidence="1">The sequence shown here is derived from an EMBL/GenBank/DDBJ whole genome shotgun (WGS) entry which is preliminary data.</text>
</comment>
<organism evidence="1 2">
    <name type="scientific">Capronia epimyces CBS 606.96</name>
    <dbReference type="NCBI Taxonomy" id="1182542"/>
    <lineage>
        <taxon>Eukaryota</taxon>
        <taxon>Fungi</taxon>
        <taxon>Dikarya</taxon>
        <taxon>Ascomycota</taxon>
        <taxon>Pezizomycotina</taxon>
        <taxon>Eurotiomycetes</taxon>
        <taxon>Chaetothyriomycetidae</taxon>
        <taxon>Chaetothyriales</taxon>
        <taxon>Herpotrichiellaceae</taxon>
        <taxon>Capronia</taxon>
    </lineage>
</organism>
<keyword evidence="2" id="KW-1185">Reference proteome</keyword>
<dbReference type="OrthoDB" id="4155372at2759"/>
<protein>
    <recommendedName>
        <fullName evidence="3">C2H2-type domain-containing protein</fullName>
    </recommendedName>
</protein>
<dbReference type="STRING" id="1182542.W9XV60"/>
<reference evidence="1 2" key="1">
    <citation type="submission" date="2013-03" db="EMBL/GenBank/DDBJ databases">
        <title>The Genome Sequence of Capronia epimyces CBS 606.96.</title>
        <authorList>
            <consortium name="The Broad Institute Genomics Platform"/>
            <person name="Cuomo C."/>
            <person name="de Hoog S."/>
            <person name="Gorbushina A."/>
            <person name="Walker B."/>
            <person name="Young S.K."/>
            <person name="Zeng Q."/>
            <person name="Gargeya S."/>
            <person name="Fitzgerald M."/>
            <person name="Haas B."/>
            <person name="Abouelleil A."/>
            <person name="Allen A.W."/>
            <person name="Alvarado L."/>
            <person name="Arachchi H.M."/>
            <person name="Berlin A.M."/>
            <person name="Chapman S.B."/>
            <person name="Gainer-Dewar J."/>
            <person name="Goldberg J."/>
            <person name="Griggs A."/>
            <person name="Gujja S."/>
            <person name="Hansen M."/>
            <person name="Howarth C."/>
            <person name="Imamovic A."/>
            <person name="Ireland A."/>
            <person name="Larimer J."/>
            <person name="McCowan C."/>
            <person name="Murphy C."/>
            <person name="Pearson M."/>
            <person name="Poon T.W."/>
            <person name="Priest M."/>
            <person name="Roberts A."/>
            <person name="Saif S."/>
            <person name="Shea T."/>
            <person name="Sisk P."/>
            <person name="Sykes S."/>
            <person name="Wortman J."/>
            <person name="Nusbaum C."/>
            <person name="Birren B."/>
        </authorList>
    </citation>
    <scope>NUCLEOTIDE SEQUENCE [LARGE SCALE GENOMIC DNA]</scope>
    <source>
        <strain evidence="1 2">CBS 606.96</strain>
    </source>
</reference>
<dbReference type="EMBL" id="AMGY01000006">
    <property type="protein sequence ID" value="EXJ80856.1"/>
    <property type="molecule type" value="Genomic_DNA"/>
</dbReference>
<name>W9XV60_9EURO</name>
<dbReference type="eggNOG" id="ENOG502RR13">
    <property type="taxonomic scope" value="Eukaryota"/>
</dbReference>
<dbReference type="Proteomes" id="UP000019478">
    <property type="component" value="Unassembled WGS sequence"/>
</dbReference>
<evidence type="ECO:0000313" key="2">
    <source>
        <dbReference type="Proteomes" id="UP000019478"/>
    </source>
</evidence>
<dbReference type="HOGENOM" id="CLU_842061_0_0_1"/>